<dbReference type="EMBL" id="JAJNCT010000005">
    <property type="protein sequence ID" value="MCD2164098.1"/>
    <property type="molecule type" value="Genomic_DNA"/>
</dbReference>
<evidence type="ECO:0000256" key="3">
    <source>
        <dbReference type="ARBA" id="ARBA00023237"/>
    </source>
</evidence>
<comment type="subcellular location">
    <subcellularLocation>
        <location evidence="1">Cell outer membrane</location>
    </subcellularLocation>
</comment>
<evidence type="ECO:0008006" key="6">
    <source>
        <dbReference type="Google" id="ProtNLM"/>
    </source>
</evidence>
<keyword evidence="2" id="KW-0472">Membrane</keyword>
<comment type="caution">
    <text evidence="4">The sequence shown here is derived from an EMBL/GenBank/DDBJ whole genome shotgun (WGS) entry which is preliminary data.</text>
</comment>
<accession>A0AAW4XSS5</accession>
<keyword evidence="3" id="KW-0998">Cell outer membrane</keyword>
<proteinExistence type="predicted"/>
<organism evidence="4 5">
    <name type="scientific">Comamonas koreensis</name>
    <dbReference type="NCBI Taxonomy" id="160825"/>
    <lineage>
        <taxon>Bacteria</taxon>
        <taxon>Pseudomonadati</taxon>
        <taxon>Pseudomonadota</taxon>
        <taxon>Betaproteobacteria</taxon>
        <taxon>Burkholderiales</taxon>
        <taxon>Comamonadaceae</taxon>
        <taxon>Comamonas</taxon>
    </lineage>
</organism>
<sequence length="81" mass="9248">MAARAGPLQLVDAVVYFPYQQYLQYLPLRFALNAMNLVNKRYLSACTSVCWYSAARNVTLTARVNWSPQPLPIRPWRQTGG</sequence>
<keyword evidence="5" id="KW-1185">Reference proteome</keyword>
<evidence type="ECO:0000313" key="5">
    <source>
        <dbReference type="Proteomes" id="UP001199260"/>
    </source>
</evidence>
<gene>
    <name evidence="4" type="ORF">LPW39_02995</name>
</gene>
<evidence type="ECO:0000256" key="1">
    <source>
        <dbReference type="ARBA" id="ARBA00004442"/>
    </source>
</evidence>
<dbReference type="Gene3D" id="2.40.170.20">
    <property type="entry name" value="TonB-dependent receptor, beta-barrel domain"/>
    <property type="match status" value="1"/>
</dbReference>
<dbReference type="GO" id="GO:0009279">
    <property type="term" value="C:cell outer membrane"/>
    <property type="evidence" value="ECO:0007669"/>
    <property type="project" value="UniProtKB-SubCell"/>
</dbReference>
<protein>
    <recommendedName>
        <fullName evidence="6">TonB-dependent receptor</fullName>
    </recommendedName>
</protein>
<dbReference type="InterPro" id="IPR036942">
    <property type="entry name" value="Beta-barrel_TonB_sf"/>
</dbReference>
<evidence type="ECO:0000256" key="2">
    <source>
        <dbReference type="ARBA" id="ARBA00023136"/>
    </source>
</evidence>
<dbReference type="Proteomes" id="UP001199260">
    <property type="component" value="Unassembled WGS sequence"/>
</dbReference>
<reference evidence="4 5" key="1">
    <citation type="submission" date="2021-11" db="EMBL/GenBank/DDBJ databases">
        <title>Genome sequence.</title>
        <authorList>
            <person name="Sun Q."/>
        </authorList>
    </citation>
    <scope>NUCLEOTIDE SEQUENCE [LARGE SCALE GENOMIC DNA]</scope>
    <source>
        <strain evidence="4 5">KCTC 12005</strain>
    </source>
</reference>
<dbReference type="AlphaFoldDB" id="A0AAW4XSS5"/>
<evidence type="ECO:0000313" key="4">
    <source>
        <dbReference type="EMBL" id="MCD2164098.1"/>
    </source>
</evidence>
<dbReference type="RefSeq" id="WP_230771211.1">
    <property type="nucleotide sequence ID" value="NZ_JAJNCT010000005.1"/>
</dbReference>
<name>A0AAW4XSS5_9BURK</name>